<reference evidence="2 3" key="1">
    <citation type="submission" date="2021-03" db="EMBL/GenBank/DDBJ databases">
        <title>Fibrella sp. HMF5405 genome sequencing and assembly.</title>
        <authorList>
            <person name="Kang H."/>
            <person name="Kim H."/>
            <person name="Bae S."/>
            <person name="Joh K."/>
        </authorList>
    </citation>
    <scope>NUCLEOTIDE SEQUENCE [LARGE SCALE GENOMIC DNA]</scope>
    <source>
        <strain evidence="2 3">HMF5405</strain>
    </source>
</reference>
<name>A0ABS3JMF9_9BACT</name>
<gene>
    <name evidence="2" type="ORF">J2I46_21640</name>
</gene>
<evidence type="ECO:0000256" key="1">
    <source>
        <dbReference type="SAM" id="Phobius"/>
    </source>
</evidence>
<sequence>MAFVDDLERVTKAIDTISKEGVPVKVEHSIETNTMWLFMGGLAVVAVVFVVLLGVKDLVIKRRT</sequence>
<feature type="transmembrane region" description="Helical" evidence="1">
    <location>
        <begin position="35"/>
        <end position="55"/>
    </location>
</feature>
<keyword evidence="1" id="KW-0472">Membrane</keyword>
<dbReference type="RefSeq" id="WP_207331158.1">
    <property type="nucleotide sequence ID" value="NZ_JAFMYW010000007.1"/>
</dbReference>
<accession>A0ABS3JMF9</accession>
<evidence type="ECO:0000313" key="3">
    <source>
        <dbReference type="Proteomes" id="UP000664628"/>
    </source>
</evidence>
<keyword evidence="1" id="KW-0812">Transmembrane</keyword>
<proteinExistence type="predicted"/>
<evidence type="ECO:0000313" key="2">
    <source>
        <dbReference type="EMBL" id="MBO0951203.1"/>
    </source>
</evidence>
<dbReference type="EMBL" id="JAFMYW010000007">
    <property type="protein sequence ID" value="MBO0951203.1"/>
    <property type="molecule type" value="Genomic_DNA"/>
</dbReference>
<comment type="caution">
    <text evidence="2">The sequence shown here is derived from an EMBL/GenBank/DDBJ whole genome shotgun (WGS) entry which is preliminary data.</text>
</comment>
<keyword evidence="1" id="KW-1133">Transmembrane helix</keyword>
<keyword evidence="3" id="KW-1185">Reference proteome</keyword>
<protein>
    <submittedName>
        <fullName evidence="2">Uncharacterized protein</fullName>
    </submittedName>
</protein>
<organism evidence="2 3">
    <name type="scientific">Fibrella forsythiae</name>
    <dbReference type="NCBI Taxonomy" id="2817061"/>
    <lineage>
        <taxon>Bacteria</taxon>
        <taxon>Pseudomonadati</taxon>
        <taxon>Bacteroidota</taxon>
        <taxon>Cytophagia</taxon>
        <taxon>Cytophagales</taxon>
        <taxon>Spirosomataceae</taxon>
        <taxon>Fibrella</taxon>
    </lineage>
</organism>
<dbReference type="Proteomes" id="UP000664628">
    <property type="component" value="Unassembled WGS sequence"/>
</dbReference>